<dbReference type="EMBL" id="BJHX01000006">
    <property type="protein sequence ID" value="GDY70498.1"/>
    <property type="molecule type" value="Genomic_DNA"/>
</dbReference>
<comment type="caution">
    <text evidence="2">The sequence shown here is derived from an EMBL/GenBank/DDBJ whole genome shotgun (WGS) entry which is preliminary data.</text>
</comment>
<feature type="region of interest" description="Disordered" evidence="1">
    <location>
        <begin position="1"/>
        <end position="27"/>
    </location>
</feature>
<feature type="region of interest" description="Disordered" evidence="1">
    <location>
        <begin position="161"/>
        <end position="197"/>
    </location>
</feature>
<evidence type="ECO:0000313" key="2">
    <source>
        <dbReference type="EMBL" id="GDY70498.1"/>
    </source>
</evidence>
<gene>
    <name evidence="2" type="ORF">SAV14893_098910</name>
</gene>
<dbReference type="AntiFam" id="ANF00248">
    <property type="entry name" value="Shadow ORF (opposite ppsD)"/>
</dbReference>
<reference evidence="2 3" key="1">
    <citation type="submission" date="2019-04" db="EMBL/GenBank/DDBJ databases">
        <title>Draft genome sequences of Streptomyces avermitilis NBRC 14893.</title>
        <authorList>
            <person name="Komaki H."/>
            <person name="Tamura T."/>
            <person name="Hosoyama A."/>
        </authorList>
    </citation>
    <scope>NUCLEOTIDE SEQUENCE [LARGE SCALE GENOMIC DNA]</scope>
    <source>
        <strain evidence="2 3">NBRC 14893</strain>
    </source>
</reference>
<name>A0A4D4MEU6_STRAX</name>
<dbReference type="Proteomes" id="UP000302139">
    <property type="component" value="Unassembled WGS sequence"/>
</dbReference>
<evidence type="ECO:0000313" key="3">
    <source>
        <dbReference type="Proteomes" id="UP000302139"/>
    </source>
</evidence>
<dbReference type="AlphaFoldDB" id="A0A4D4MEU6"/>
<proteinExistence type="predicted"/>
<protein>
    <submittedName>
        <fullName evidence="2">Uncharacterized protein</fullName>
    </submittedName>
</protein>
<feature type="compositionally biased region" description="Basic residues" evidence="1">
    <location>
        <begin position="1"/>
        <end position="10"/>
    </location>
</feature>
<sequence>MRRRLIHMQRPRQQTIPQRHHHLDHPGDARGSLCVTDIGLDRAQPQRPLAGTVLPVGRKEGLGLDRVAQSGAGAVGLHRIDITGRQAGVGEGLADDTLLGGPVGRGQPVARTVLVDRTATHHGQDTVTVATGVGEPLHQQHPHTLTPAGPVRRRRERLAMPVRGQTPLPRKLHEGTRRRHHRHTPASAIEHSPARNA</sequence>
<evidence type="ECO:0000256" key="1">
    <source>
        <dbReference type="SAM" id="MobiDB-lite"/>
    </source>
</evidence>
<accession>A0A4D4MEU6</accession>
<organism evidence="2 3">
    <name type="scientific">Streptomyces avermitilis</name>
    <dbReference type="NCBI Taxonomy" id="33903"/>
    <lineage>
        <taxon>Bacteria</taxon>
        <taxon>Bacillati</taxon>
        <taxon>Actinomycetota</taxon>
        <taxon>Actinomycetes</taxon>
        <taxon>Kitasatosporales</taxon>
        <taxon>Streptomycetaceae</taxon>
        <taxon>Streptomyces</taxon>
    </lineage>
</organism>